<reference evidence="3" key="2">
    <citation type="journal article" date="2019" name="Genome Biol. Evol.">
        <title>Day and night: Metabolic profiles and evolutionary relationships of six axenic non-marine cyanobacteria.</title>
        <authorList>
            <person name="Will S.E."/>
            <person name="Henke P."/>
            <person name="Boedeker C."/>
            <person name="Huang S."/>
            <person name="Brinkmann H."/>
            <person name="Rohde M."/>
            <person name="Jarek M."/>
            <person name="Friedl T."/>
            <person name="Seufert S."/>
            <person name="Schumacher M."/>
            <person name="Overmann J."/>
            <person name="Neumann-Schaal M."/>
            <person name="Petersen J."/>
        </authorList>
    </citation>
    <scope>NUCLEOTIDE SEQUENCE [LARGE SCALE GENOMIC DNA]</scope>
    <source>
        <strain evidence="3">PCC 7102</strain>
    </source>
</reference>
<sequence>MQKVMLSAKILAAATIGLSVLTFASTASATSLVPNIEGEIKTTNLGCLSNATCIDTTNAAQSPFTYKVTSLDVDGSGTKFGKSLLFVDNRDTANTNYGLGITFGTQDAGTNPPGGEYWLRAVATNASGNPVENGQLEIGQFFFDFLGKEVDSLTLELFDVEDKDITKILTVNGAAPNPSIIAAEGLNGNTQRITIKNVQNFQIQLGNPNSTKFPNTGDGVAMRSVPEPATVISLGALAVAGMFGTRQRRKIGV</sequence>
<comment type="caution">
    <text evidence="3">The sequence shown here is derived from an EMBL/GenBank/DDBJ whole genome shotgun (WGS) entry which is preliminary data.</text>
</comment>
<dbReference type="AlphaFoldDB" id="A0A3S1AI66"/>
<dbReference type="RefSeq" id="WP_127085017.1">
    <property type="nucleotide sequence ID" value="NZ_RSCL01000020.1"/>
</dbReference>
<protein>
    <recommendedName>
        <fullName evidence="2">Ice-binding protein C-terminal domain-containing protein</fullName>
    </recommendedName>
</protein>
<feature type="chain" id="PRO_5030082895" description="Ice-binding protein C-terminal domain-containing protein" evidence="1">
    <location>
        <begin position="30"/>
        <end position="253"/>
    </location>
</feature>
<accession>A0A3S1AI66</accession>
<evidence type="ECO:0000313" key="4">
    <source>
        <dbReference type="Proteomes" id="UP000271624"/>
    </source>
</evidence>
<feature type="domain" description="Ice-binding protein C-terminal" evidence="2">
    <location>
        <begin position="224"/>
        <end position="249"/>
    </location>
</feature>
<dbReference type="EMBL" id="RSCL01000020">
    <property type="protein sequence ID" value="RUT01324.1"/>
    <property type="molecule type" value="Genomic_DNA"/>
</dbReference>
<feature type="signal peptide" evidence="1">
    <location>
        <begin position="1"/>
        <end position="29"/>
    </location>
</feature>
<evidence type="ECO:0000313" key="3">
    <source>
        <dbReference type="EMBL" id="RUT01324.1"/>
    </source>
</evidence>
<gene>
    <name evidence="3" type="ORF">DSM106972_068750</name>
</gene>
<evidence type="ECO:0000259" key="2">
    <source>
        <dbReference type="Pfam" id="PF07589"/>
    </source>
</evidence>
<proteinExistence type="predicted"/>
<dbReference type="NCBIfam" id="TIGR02595">
    <property type="entry name" value="PEP_CTERM"/>
    <property type="match status" value="1"/>
</dbReference>
<evidence type="ECO:0000256" key="1">
    <source>
        <dbReference type="SAM" id="SignalP"/>
    </source>
</evidence>
<keyword evidence="4" id="KW-1185">Reference proteome</keyword>
<keyword evidence="1" id="KW-0732">Signal</keyword>
<dbReference type="InterPro" id="IPR013424">
    <property type="entry name" value="Ice-binding_C"/>
</dbReference>
<dbReference type="OrthoDB" id="453137at2"/>
<dbReference type="NCBIfam" id="NF038121">
    <property type="entry name" value="PEP_CTERM_LEVG"/>
    <property type="match status" value="1"/>
</dbReference>
<organism evidence="3 4">
    <name type="scientific">Dulcicalothrix desertica PCC 7102</name>
    <dbReference type="NCBI Taxonomy" id="232991"/>
    <lineage>
        <taxon>Bacteria</taxon>
        <taxon>Bacillati</taxon>
        <taxon>Cyanobacteriota</taxon>
        <taxon>Cyanophyceae</taxon>
        <taxon>Nostocales</taxon>
        <taxon>Calotrichaceae</taxon>
        <taxon>Dulcicalothrix</taxon>
    </lineage>
</organism>
<name>A0A3S1AI66_9CYAN</name>
<dbReference type="Proteomes" id="UP000271624">
    <property type="component" value="Unassembled WGS sequence"/>
</dbReference>
<dbReference type="Pfam" id="PF07589">
    <property type="entry name" value="PEP-CTERM"/>
    <property type="match status" value="1"/>
</dbReference>
<reference evidence="3" key="1">
    <citation type="submission" date="2018-12" db="EMBL/GenBank/DDBJ databases">
        <authorList>
            <person name="Will S."/>
            <person name="Neumann-Schaal M."/>
            <person name="Henke P."/>
        </authorList>
    </citation>
    <scope>NUCLEOTIDE SEQUENCE</scope>
    <source>
        <strain evidence="3">PCC 7102</strain>
    </source>
</reference>